<keyword evidence="4" id="KW-1185">Reference proteome</keyword>
<reference evidence="3 4" key="1">
    <citation type="submission" date="2017-12" db="EMBL/GenBank/DDBJ databases">
        <title>Genome Sequence of a Multidrug-Resistant Candida haemulonii Isolate from a Patient with Chronic Leg Ulcers in Israel.</title>
        <authorList>
            <person name="Chow N.A."/>
            <person name="Gade L."/>
            <person name="Batra D."/>
            <person name="Rowe L.A."/>
            <person name="Ben-Ami R."/>
            <person name="Loparev V.N."/>
            <person name="Litvintseva A.P."/>
        </authorList>
    </citation>
    <scope>NUCLEOTIDE SEQUENCE [LARGE SCALE GENOMIC DNA]</scope>
    <source>
        <strain evidence="3 4">B11899</strain>
    </source>
</reference>
<evidence type="ECO:0000313" key="3">
    <source>
        <dbReference type="EMBL" id="PVH20413.1"/>
    </source>
</evidence>
<feature type="region of interest" description="Disordered" evidence="2">
    <location>
        <begin position="626"/>
        <end position="794"/>
    </location>
</feature>
<evidence type="ECO:0000256" key="1">
    <source>
        <dbReference type="ARBA" id="ARBA00008528"/>
    </source>
</evidence>
<feature type="compositionally biased region" description="Basic and acidic residues" evidence="2">
    <location>
        <begin position="751"/>
        <end position="769"/>
    </location>
</feature>
<feature type="compositionally biased region" description="Polar residues" evidence="2">
    <location>
        <begin position="711"/>
        <end position="721"/>
    </location>
</feature>
<comment type="similarity">
    <text evidence="1">Belongs to the EIS1 family.</text>
</comment>
<dbReference type="PANTHER" id="PTHR28298:SF1">
    <property type="entry name" value="EISOSOME PROTEIN 1"/>
    <property type="match status" value="1"/>
</dbReference>
<feature type="compositionally biased region" description="Polar residues" evidence="2">
    <location>
        <begin position="172"/>
        <end position="185"/>
    </location>
</feature>
<proteinExistence type="inferred from homology"/>
<dbReference type="InterPro" id="IPR024527">
    <property type="entry name" value="Eisosome1"/>
</dbReference>
<dbReference type="EMBL" id="PKFO01000003">
    <property type="protein sequence ID" value="PVH20413.1"/>
    <property type="molecule type" value="Genomic_DNA"/>
</dbReference>
<sequence length="794" mass="87910">MSAYQSNGRPLSQQAIYQQKLRSGVFNSPGTPSVGVSSSASDSAALLAASADLSVKPSYERHKAAPDAHSAALAARKDSISSWSRNSTDPDADAAAANARYTEPSPTSGTRSDLGLPSAYNKGNVYKRASSNSTYSLNSRTTPEKLTSRHGLASTPRSPSGSLNIGKISQLADKNSSKTLNSRFNPDQDFRHGIRSPPAEFLSQGEENAAANSAQAALTMKHGAGYTNSVSSQKRTKGFEAVDVVDATLLAAASKKASERLNSLQAIGQTDLRSQAQLYSKALVAAHKNSEERIKNNKAGLIDLGGGLQLPYSEIDKMAALIVGPVLSDIDKKASAQRDHDVAAAEKRLEARNAHKNFKLEQAARKQREKELQQQEHQDRISSNEKRKREEDDLYTEHQKKRHEEVEVKTQELKDLEEKYASEKEELLQEKQQNEDEIEEEETGLQNERKEELEQMQAERDEEIQPLLDELEEENGKLKELTDEKDELTTEVEAAEKEKEEYESKIAEIEAKLEEIEKDNEHYTTEVEDATAKREAADKEVEELEGTHESDLKHHKEAHDDLDKRIGDLEKEQEQNTISRDEHKREILKQIDEQIKDEHDINNHLPEHLREEVNEDKFRDVGSLFDYDKAEEKPAESAAKKASEKTTEAKENVNAAAGSAAKKASEKTTEAKENANAAAESVKKEATSAAQGAPKAAKKDEPTKKEDNHLTKTPTAASTASNKRKGLRSRFSSFASSLRGDSKQEVPTNKTFEEKKTAKPAAEKNERSSDVSNYEDDLSIKDGHKKGGVFKEEI</sequence>
<dbReference type="STRING" id="45357.A0A2V1ASZ5"/>
<feature type="compositionally biased region" description="Low complexity" evidence="2">
    <location>
        <begin position="729"/>
        <end position="739"/>
    </location>
</feature>
<dbReference type="Pfam" id="PF12757">
    <property type="entry name" value="Eisosome1"/>
    <property type="match status" value="1"/>
</dbReference>
<feature type="compositionally biased region" description="Basic and acidic residues" evidence="2">
    <location>
        <begin position="447"/>
        <end position="459"/>
    </location>
</feature>
<feature type="compositionally biased region" description="Acidic residues" evidence="2">
    <location>
        <begin position="460"/>
        <end position="473"/>
    </location>
</feature>
<feature type="compositionally biased region" description="Basic and acidic residues" evidence="2">
    <location>
        <begin position="663"/>
        <end position="673"/>
    </location>
</feature>
<evidence type="ECO:0008006" key="5">
    <source>
        <dbReference type="Google" id="ProtNLM"/>
    </source>
</evidence>
<evidence type="ECO:0000313" key="4">
    <source>
        <dbReference type="Proteomes" id="UP000244309"/>
    </source>
</evidence>
<protein>
    <recommendedName>
        <fullName evidence="5">Eisosome protein 1</fullName>
    </recommendedName>
</protein>
<gene>
    <name evidence="3" type="ORF">CXQ85_002201</name>
</gene>
<dbReference type="AlphaFoldDB" id="A0A2V1ASZ5"/>
<feature type="compositionally biased region" description="Basic and acidic residues" evidence="2">
    <location>
        <begin position="353"/>
        <end position="434"/>
    </location>
</feature>
<feature type="compositionally biased region" description="Basic and acidic residues" evidence="2">
    <location>
        <begin position="626"/>
        <end position="651"/>
    </location>
</feature>
<dbReference type="Proteomes" id="UP000244309">
    <property type="component" value="Unassembled WGS sequence"/>
</dbReference>
<dbReference type="VEuPathDB" id="FungiDB:CXQ85_002201"/>
<dbReference type="GeneID" id="37007532"/>
<feature type="compositionally biased region" description="Basic and acidic residues" evidence="2">
    <location>
        <begin position="697"/>
        <end position="710"/>
    </location>
</feature>
<name>A0A2V1ASZ5_9ASCO</name>
<dbReference type="OrthoDB" id="4070583at2759"/>
<organism evidence="3 4">
    <name type="scientific">Candidozyma haemuli</name>
    <dbReference type="NCBI Taxonomy" id="45357"/>
    <lineage>
        <taxon>Eukaryota</taxon>
        <taxon>Fungi</taxon>
        <taxon>Dikarya</taxon>
        <taxon>Ascomycota</taxon>
        <taxon>Saccharomycotina</taxon>
        <taxon>Pichiomycetes</taxon>
        <taxon>Metschnikowiaceae</taxon>
        <taxon>Candidozyma</taxon>
    </lineage>
</organism>
<feature type="region of interest" description="Disordered" evidence="2">
    <location>
        <begin position="58"/>
        <end position="192"/>
    </location>
</feature>
<accession>A0A2V1ASZ5</accession>
<comment type="caution">
    <text evidence="3">The sequence shown here is derived from an EMBL/GenBank/DDBJ whole genome shotgun (WGS) entry which is preliminary data.</text>
</comment>
<feature type="compositionally biased region" description="Low complexity" evidence="2">
    <location>
        <begin position="652"/>
        <end position="662"/>
    </location>
</feature>
<feature type="region of interest" description="Disordered" evidence="2">
    <location>
        <begin position="353"/>
        <end position="489"/>
    </location>
</feature>
<feature type="compositionally biased region" description="Polar residues" evidence="2">
    <location>
        <begin position="129"/>
        <end position="141"/>
    </location>
</feature>
<feature type="region of interest" description="Disordered" evidence="2">
    <location>
        <begin position="516"/>
        <end position="560"/>
    </location>
</feature>
<dbReference type="GO" id="GO:0070941">
    <property type="term" value="P:eisosome assembly"/>
    <property type="evidence" value="ECO:0007669"/>
    <property type="project" value="TreeGrafter"/>
</dbReference>
<evidence type="ECO:0000256" key="2">
    <source>
        <dbReference type="SAM" id="MobiDB-lite"/>
    </source>
</evidence>
<dbReference type="RefSeq" id="XP_025341353.1">
    <property type="nucleotide sequence ID" value="XM_025485888.1"/>
</dbReference>
<dbReference type="PANTHER" id="PTHR28298">
    <property type="entry name" value="EISOSOME PROTEIN 1"/>
    <property type="match status" value="1"/>
</dbReference>